<evidence type="ECO:0000313" key="11">
    <source>
        <dbReference type="Proteomes" id="UP001596067"/>
    </source>
</evidence>
<sequence length="677" mass="67684">MRMLRIALGSLKARWASLLGAFTALALGVAMTSVMLLGLASAVGAPGGEELVSLVAALGTAGGVSAFVSAFVVASTFSYAVARRRRELGLLRLAGATPAQVRRTVLAEALLLGAAASAAGCALGRLGAPVLVRWLGEVGMAPAGFALRDAAWPLPCAFWTGLLVALAGVAAAARRAGRVGPLDALRAADLDSGAMTAGRLLWGLGLLLTAAVLTAVALATGPADLLHRKTYTTRPMLLISACGLLAPVLTRPLVHLLGRLPLGRLRSRPARSAAFAARLVRGNAAAAVRRTGAVAAPVLMAVALTGSLAGALDTVGAARTAEAAARTAADLVIVPAAAPARPAPAGDGSTAAAEGPAPASAGPAAAPAGPAPATGRLVEALRAVPGTAGVSPTAPTRLALVEPDGTTVPTEARAADPAGLVALGRLPVRAGSPADLADDAIVLPAEWGRTTVGEPVPVIRADGSRTTLRVAAVLRDGVGDNGLYVTARNAPGARVDRIEVRLTPGTGPAQRAATTAQLREAARPYGATVLTRDGWLAATSPSNGRIAWLRTVLVLGLALLYTGIALANTLLTSTADRRRELALLRLAGATRAQVVRLVTAESALVAIVGAVLGCLVTAVQLGVMRAGLAALGAPAPWTVPWRPMGAVAAACVLVAAACAAPAAAWALRHRPVAAAAR</sequence>
<evidence type="ECO:0000259" key="9">
    <source>
        <dbReference type="Pfam" id="PF02687"/>
    </source>
</evidence>
<dbReference type="PANTHER" id="PTHR30572:SF4">
    <property type="entry name" value="ABC TRANSPORTER PERMEASE YTRF"/>
    <property type="match status" value="1"/>
</dbReference>
<dbReference type="InterPro" id="IPR003838">
    <property type="entry name" value="ABC3_permease_C"/>
</dbReference>
<evidence type="ECO:0000256" key="1">
    <source>
        <dbReference type="ARBA" id="ARBA00004651"/>
    </source>
</evidence>
<keyword evidence="4 8" id="KW-1133">Transmembrane helix</keyword>
<feature type="transmembrane region" description="Helical" evidence="8">
    <location>
        <begin position="152"/>
        <end position="173"/>
    </location>
</feature>
<feature type="transmembrane region" description="Helical" evidence="8">
    <location>
        <begin position="109"/>
        <end position="132"/>
    </location>
</feature>
<feature type="transmembrane region" description="Helical" evidence="8">
    <location>
        <begin position="603"/>
        <end position="624"/>
    </location>
</feature>
<dbReference type="EMBL" id="JBHSOD010000009">
    <property type="protein sequence ID" value="MFC5885328.1"/>
    <property type="molecule type" value="Genomic_DNA"/>
</dbReference>
<evidence type="ECO:0000256" key="5">
    <source>
        <dbReference type="ARBA" id="ARBA00023136"/>
    </source>
</evidence>
<dbReference type="RefSeq" id="WP_313764255.1">
    <property type="nucleotide sequence ID" value="NZ_BAAAVH010000121.1"/>
</dbReference>
<feature type="transmembrane region" description="Helical" evidence="8">
    <location>
        <begin position="235"/>
        <end position="258"/>
    </location>
</feature>
<name>A0ABW1EUM3_9ACTN</name>
<keyword evidence="3 8" id="KW-0812">Transmembrane</keyword>
<feature type="transmembrane region" description="Helical" evidence="8">
    <location>
        <begin position="547"/>
        <end position="571"/>
    </location>
</feature>
<feature type="region of interest" description="Disordered" evidence="7">
    <location>
        <begin position="343"/>
        <end position="371"/>
    </location>
</feature>
<organism evidence="10 11">
    <name type="scientific">Kitasatospora aburaviensis</name>
    <dbReference type="NCBI Taxonomy" id="67265"/>
    <lineage>
        <taxon>Bacteria</taxon>
        <taxon>Bacillati</taxon>
        <taxon>Actinomycetota</taxon>
        <taxon>Actinomycetes</taxon>
        <taxon>Kitasatosporales</taxon>
        <taxon>Streptomycetaceae</taxon>
        <taxon>Kitasatospora</taxon>
    </lineage>
</organism>
<keyword evidence="2" id="KW-1003">Cell membrane</keyword>
<proteinExistence type="inferred from homology"/>
<feature type="domain" description="ABC3 transporter permease C-terminal" evidence="9">
    <location>
        <begin position="553"/>
        <end position="664"/>
    </location>
</feature>
<evidence type="ECO:0000256" key="4">
    <source>
        <dbReference type="ARBA" id="ARBA00022989"/>
    </source>
</evidence>
<evidence type="ECO:0000256" key="3">
    <source>
        <dbReference type="ARBA" id="ARBA00022692"/>
    </source>
</evidence>
<comment type="subcellular location">
    <subcellularLocation>
        <location evidence="1">Cell membrane</location>
        <topology evidence="1">Multi-pass membrane protein</topology>
    </subcellularLocation>
</comment>
<feature type="domain" description="ABC3 transporter permease C-terminal" evidence="9">
    <location>
        <begin position="61"/>
        <end position="179"/>
    </location>
</feature>
<evidence type="ECO:0000256" key="2">
    <source>
        <dbReference type="ARBA" id="ARBA00022475"/>
    </source>
</evidence>
<comment type="caution">
    <text evidence="10">The sequence shown here is derived from an EMBL/GenBank/DDBJ whole genome shotgun (WGS) entry which is preliminary data.</text>
</comment>
<feature type="transmembrane region" description="Helical" evidence="8">
    <location>
        <begin position="54"/>
        <end position="82"/>
    </location>
</feature>
<evidence type="ECO:0000256" key="6">
    <source>
        <dbReference type="ARBA" id="ARBA00038076"/>
    </source>
</evidence>
<keyword evidence="5 8" id="KW-0472">Membrane</keyword>
<keyword evidence="11" id="KW-1185">Reference proteome</keyword>
<protein>
    <submittedName>
        <fullName evidence="10">FtsX-like permease family protein</fullName>
    </submittedName>
</protein>
<gene>
    <name evidence="10" type="ORF">ACFP0N_10115</name>
</gene>
<dbReference type="InterPro" id="IPR050250">
    <property type="entry name" value="Macrolide_Exporter_MacB"/>
</dbReference>
<feature type="transmembrane region" description="Helical" evidence="8">
    <location>
        <begin position="291"/>
        <end position="312"/>
    </location>
</feature>
<comment type="similarity">
    <text evidence="6">Belongs to the ABC-4 integral membrane protein family.</text>
</comment>
<feature type="transmembrane region" description="Helical" evidence="8">
    <location>
        <begin position="644"/>
        <end position="667"/>
    </location>
</feature>
<reference evidence="11" key="1">
    <citation type="journal article" date="2019" name="Int. J. Syst. Evol. Microbiol.">
        <title>The Global Catalogue of Microorganisms (GCM) 10K type strain sequencing project: providing services to taxonomists for standard genome sequencing and annotation.</title>
        <authorList>
            <consortium name="The Broad Institute Genomics Platform"/>
            <consortium name="The Broad Institute Genome Sequencing Center for Infectious Disease"/>
            <person name="Wu L."/>
            <person name="Ma J."/>
        </authorList>
    </citation>
    <scope>NUCLEOTIDE SEQUENCE [LARGE SCALE GENOMIC DNA]</scope>
    <source>
        <strain evidence="11">CGMCC 4.1469</strain>
    </source>
</reference>
<dbReference type="PANTHER" id="PTHR30572">
    <property type="entry name" value="MEMBRANE COMPONENT OF TRANSPORTER-RELATED"/>
    <property type="match status" value="1"/>
</dbReference>
<accession>A0ABW1EUM3</accession>
<evidence type="ECO:0000256" key="8">
    <source>
        <dbReference type="SAM" id="Phobius"/>
    </source>
</evidence>
<feature type="transmembrane region" description="Helical" evidence="8">
    <location>
        <begin position="200"/>
        <end position="223"/>
    </location>
</feature>
<dbReference type="Proteomes" id="UP001596067">
    <property type="component" value="Unassembled WGS sequence"/>
</dbReference>
<evidence type="ECO:0000313" key="10">
    <source>
        <dbReference type="EMBL" id="MFC5885328.1"/>
    </source>
</evidence>
<dbReference type="Pfam" id="PF02687">
    <property type="entry name" value="FtsX"/>
    <property type="match status" value="2"/>
</dbReference>
<evidence type="ECO:0000256" key="7">
    <source>
        <dbReference type="SAM" id="MobiDB-lite"/>
    </source>
</evidence>